<dbReference type="Pfam" id="PF07690">
    <property type="entry name" value="MFS_1"/>
    <property type="match status" value="1"/>
</dbReference>
<dbReference type="InterPro" id="IPR036259">
    <property type="entry name" value="MFS_trans_sf"/>
</dbReference>
<feature type="transmembrane region" description="Helical" evidence="4">
    <location>
        <begin position="238"/>
        <end position="258"/>
    </location>
</feature>
<evidence type="ECO:0000256" key="2">
    <source>
        <dbReference type="ARBA" id="ARBA00022989"/>
    </source>
</evidence>
<proteinExistence type="predicted"/>
<feature type="transmembrane region" description="Helical" evidence="4">
    <location>
        <begin position="73"/>
        <end position="90"/>
    </location>
</feature>
<keyword evidence="3 4" id="KW-0472">Membrane</keyword>
<feature type="transmembrane region" description="Helical" evidence="4">
    <location>
        <begin position="299"/>
        <end position="320"/>
    </location>
</feature>
<feature type="transmembrane region" description="Helical" evidence="4">
    <location>
        <begin position="102"/>
        <end position="124"/>
    </location>
</feature>
<evidence type="ECO:0000256" key="1">
    <source>
        <dbReference type="ARBA" id="ARBA00022692"/>
    </source>
</evidence>
<dbReference type="PANTHER" id="PTHR23521:SF3">
    <property type="entry name" value="MFS TRANSPORTER"/>
    <property type="match status" value="1"/>
</dbReference>
<organism evidence="6 7">
    <name type="scientific">Paracraurococcus ruber</name>
    <dbReference type="NCBI Taxonomy" id="77675"/>
    <lineage>
        <taxon>Bacteria</taxon>
        <taxon>Pseudomonadati</taxon>
        <taxon>Pseudomonadota</taxon>
        <taxon>Alphaproteobacteria</taxon>
        <taxon>Acetobacterales</taxon>
        <taxon>Roseomonadaceae</taxon>
        <taxon>Paracraurococcus</taxon>
    </lineage>
</organism>
<evidence type="ECO:0000256" key="3">
    <source>
        <dbReference type="ARBA" id="ARBA00023136"/>
    </source>
</evidence>
<keyword evidence="7" id="KW-1185">Reference proteome</keyword>
<comment type="caution">
    <text evidence="6">The sequence shown here is derived from an EMBL/GenBank/DDBJ whole genome shotgun (WGS) entry which is preliminary data.</text>
</comment>
<evidence type="ECO:0000259" key="5">
    <source>
        <dbReference type="PROSITE" id="PS50850"/>
    </source>
</evidence>
<keyword evidence="1 4" id="KW-0812">Transmembrane</keyword>
<evidence type="ECO:0000313" key="6">
    <source>
        <dbReference type="EMBL" id="MBK1662062.1"/>
    </source>
</evidence>
<dbReference type="Gene3D" id="1.20.1250.20">
    <property type="entry name" value="MFS general substrate transporter like domains"/>
    <property type="match status" value="1"/>
</dbReference>
<feature type="non-terminal residue" evidence="6">
    <location>
        <position position="1"/>
    </location>
</feature>
<gene>
    <name evidence="6" type="ORF">CKO45_28130</name>
</gene>
<feature type="transmembrane region" description="Helical" evidence="4">
    <location>
        <begin position="270"/>
        <end position="293"/>
    </location>
</feature>
<feature type="transmembrane region" description="Helical" evidence="4">
    <location>
        <begin position="40"/>
        <end position="61"/>
    </location>
</feature>
<keyword evidence="2 4" id="KW-1133">Transmembrane helix</keyword>
<dbReference type="PROSITE" id="PS50850">
    <property type="entry name" value="MFS"/>
    <property type="match status" value="1"/>
</dbReference>
<dbReference type="EMBL" id="NRSG01000439">
    <property type="protein sequence ID" value="MBK1662062.1"/>
    <property type="molecule type" value="Genomic_DNA"/>
</dbReference>
<feature type="transmembrane region" description="Helical" evidence="4">
    <location>
        <begin position="332"/>
        <end position="351"/>
    </location>
</feature>
<dbReference type="InterPro" id="IPR011701">
    <property type="entry name" value="MFS"/>
</dbReference>
<feature type="domain" description="Major facilitator superfamily (MFS) profile" evidence="5">
    <location>
        <begin position="7"/>
        <end position="379"/>
    </location>
</feature>
<dbReference type="SUPFAM" id="SSF103473">
    <property type="entry name" value="MFS general substrate transporter"/>
    <property type="match status" value="1"/>
</dbReference>
<name>A0ABS1D729_9PROT</name>
<dbReference type="InterPro" id="IPR020846">
    <property type="entry name" value="MFS_dom"/>
</dbReference>
<evidence type="ECO:0000256" key="4">
    <source>
        <dbReference type="SAM" id="Phobius"/>
    </source>
</evidence>
<protein>
    <recommendedName>
        <fullName evidence="5">Major facilitator superfamily (MFS) profile domain-containing protein</fullName>
    </recommendedName>
</protein>
<reference evidence="6 7" key="1">
    <citation type="journal article" date="2020" name="Microorganisms">
        <title>Osmotic Adaptation and Compatible Solute Biosynthesis of Phototrophic Bacteria as Revealed from Genome Analyses.</title>
        <authorList>
            <person name="Imhoff J.F."/>
            <person name="Rahn T."/>
            <person name="Kunzel S."/>
            <person name="Keller A."/>
            <person name="Neulinger S.C."/>
        </authorList>
    </citation>
    <scope>NUCLEOTIDE SEQUENCE [LARGE SCALE GENOMIC DNA]</scope>
    <source>
        <strain evidence="6 7">DSM 15382</strain>
    </source>
</reference>
<feature type="transmembrane region" description="Helical" evidence="4">
    <location>
        <begin position="165"/>
        <end position="185"/>
    </location>
</feature>
<feature type="transmembrane region" description="Helical" evidence="4">
    <location>
        <begin position="357"/>
        <end position="375"/>
    </location>
</feature>
<feature type="transmembrane region" description="Helical" evidence="4">
    <location>
        <begin position="136"/>
        <end position="159"/>
    </location>
</feature>
<dbReference type="PANTHER" id="PTHR23521">
    <property type="entry name" value="TRANSPORTER MFS SUPERFAMILY"/>
    <property type="match status" value="1"/>
</dbReference>
<feature type="transmembrane region" description="Helical" evidence="4">
    <location>
        <begin position="7"/>
        <end position="28"/>
    </location>
</feature>
<evidence type="ECO:0000313" key="7">
    <source>
        <dbReference type="Proteomes" id="UP000697995"/>
    </source>
</evidence>
<dbReference type="RefSeq" id="WP_200306554.1">
    <property type="nucleotide sequence ID" value="NZ_NRSG01000439.1"/>
</dbReference>
<feature type="transmembrane region" description="Helical" evidence="4">
    <location>
        <begin position="206"/>
        <end position="232"/>
    </location>
</feature>
<sequence length="379" mass="37131">PEAPRHAAPVIGLAVAAVGLATTLPLPLYGAYAAQGGHGAGALSLAFAAYAATVILASPLLGPLPDRIGRKPCLLLGVVCAALSTLLLALQPGLATLALARVAQGIGMGCATGAAAAWAAELAGGGPEGGRRAAGIIAAATIGSFAGGGLLTLAALLVAPDAYPPATFAAHLVFAALLLALVARLPETLEAPRGAWLRRPAFPPGTWPTTLAILPGWGTTGAVLTSVPAVLAAEGWPMAGPAAACAMMLVGVLAQLAVRGLPARRAVARGLLALLLGAALTFWGAAAFALWPLLLGGPVVGVAVYALVYPGGLAAASAAARGEDRARAVAGYFVVAHLGFSAGPLAVGLAVDAFGAPPAFALAWLALAAAAALLLPRLR</sequence>
<accession>A0ABS1D729</accession>
<dbReference type="Proteomes" id="UP000697995">
    <property type="component" value="Unassembled WGS sequence"/>
</dbReference>